<protein>
    <recommendedName>
        <fullName evidence="1 7">Serine--tRNA ligase</fullName>
        <ecNumber evidence="1 7">6.1.1.11</ecNumber>
    </recommendedName>
</protein>
<dbReference type="AlphaFoldDB" id="A0A0G1U6Y5"/>
<evidence type="ECO:0000256" key="10">
    <source>
        <dbReference type="SAM" id="Coils"/>
    </source>
</evidence>
<dbReference type="EC" id="6.1.1.11" evidence="1 7"/>
<keyword evidence="2 12" id="KW-0436">Ligase</keyword>
<reference evidence="12 13" key="1">
    <citation type="journal article" date="2015" name="Nature">
        <title>rRNA introns, odd ribosomes, and small enigmatic genomes across a large radiation of phyla.</title>
        <authorList>
            <person name="Brown C.T."/>
            <person name="Hug L.A."/>
            <person name="Thomas B.C."/>
            <person name="Sharon I."/>
            <person name="Castelle C.J."/>
            <person name="Singh A."/>
            <person name="Wilkins M.J."/>
            <person name="Williams K.H."/>
            <person name="Banfield J.F."/>
        </authorList>
    </citation>
    <scope>NUCLEOTIDE SEQUENCE [LARGE SCALE GENOMIC DNA]</scope>
</reference>
<evidence type="ECO:0000256" key="2">
    <source>
        <dbReference type="ARBA" id="ARBA00022598"/>
    </source>
</evidence>
<feature type="binding site" evidence="8">
    <location>
        <position position="268"/>
    </location>
    <ligand>
        <name>L-serine</name>
        <dbReference type="ChEBI" id="CHEBI:33384"/>
    </ligand>
</feature>
<evidence type="ECO:0000256" key="5">
    <source>
        <dbReference type="ARBA" id="ARBA00022917"/>
    </source>
</evidence>
<feature type="binding site" evidence="9">
    <location>
        <begin position="284"/>
        <end position="287"/>
    </location>
    <ligand>
        <name>ATP</name>
        <dbReference type="ChEBI" id="CHEBI:30616"/>
    </ligand>
</feature>
<feature type="binding site" evidence="9">
    <location>
        <begin position="355"/>
        <end position="358"/>
    </location>
    <ligand>
        <name>ATP</name>
        <dbReference type="ChEBI" id="CHEBI:30616"/>
    </ligand>
</feature>
<feature type="site" description="Important for serine binding" evidence="8">
    <location>
        <position position="390"/>
    </location>
</feature>
<dbReference type="SUPFAM" id="SSF55681">
    <property type="entry name" value="Class II aaRS and biotin synthetases"/>
    <property type="match status" value="1"/>
</dbReference>
<evidence type="ECO:0000313" key="13">
    <source>
        <dbReference type="Proteomes" id="UP000033882"/>
    </source>
</evidence>
<keyword evidence="4 9" id="KW-0067">ATP-binding</keyword>
<dbReference type="InterPro" id="IPR045864">
    <property type="entry name" value="aa-tRNA-synth_II/BPL/LPL"/>
</dbReference>
<dbReference type="InterPro" id="IPR015866">
    <property type="entry name" value="Ser-tRNA-synth_1_N"/>
</dbReference>
<dbReference type="GO" id="GO:0005737">
    <property type="term" value="C:cytoplasm"/>
    <property type="evidence" value="ECO:0007669"/>
    <property type="project" value="UniProtKB-UniRule"/>
</dbReference>
<evidence type="ECO:0000256" key="4">
    <source>
        <dbReference type="ARBA" id="ARBA00022840"/>
    </source>
</evidence>
<dbReference type="NCBIfam" id="TIGR00414">
    <property type="entry name" value="serS"/>
    <property type="match status" value="1"/>
</dbReference>
<dbReference type="Gene3D" id="3.30.930.10">
    <property type="entry name" value="Bira Bifunctional Protein, Domain 2"/>
    <property type="match status" value="1"/>
</dbReference>
<feature type="binding site" evidence="8">
    <location>
        <position position="291"/>
    </location>
    <ligand>
        <name>L-serine</name>
        <dbReference type="ChEBI" id="CHEBI:33384"/>
    </ligand>
</feature>
<evidence type="ECO:0000256" key="7">
    <source>
        <dbReference type="NCBIfam" id="TIGR00414"/>
    </source>
</evidence>
<dbReference type="GO" id="GO:0006434">
    <property type="term" value="P:seryl-tRNA aminoacylation"/>
    <property type="evidence" value="ECO:0007669"/>
    <property type="project" value="UniProtKB-UniRule"/>
</dbReference>
<evidence type="ECO:0000256" key="6">
    <source>
        <dbReference type="ARBA" id="ARBA00023146"/>
    </source>
</evidence>
<dbReference type="InterPro" id="IPR033729">
    <property type="entry name" value="SerRS_core"/>
</dbReference>
<proteinExistence type="predicted"/>
<dbReference type="Gene3D" id="1.10.287.40">
    <property type="entry name" value="Serine-tRNA synthetase, tRNA binding domain"/>
    <property type="match status" value="1"/>
</dbReference>
<dbReference type="PATRIC" id="fig|1619005.3.peg.501"/>
<comment type="caution">
    <text evidence="12">The sequence shown here is derived from an EMBL/GenBank/DDBJ whole genome shotgun (WGS) entry which is preliminary data.</text>
</comment>
<dbReference type="InterPro" id="IPR042103">
    <property type="entry name" value="SerRS_1_N_sf"/>
</dbReference>
<dbReference type="PIRSF" id="PIRSF001529">
    <property type="entry name" value="Ser-tRNA-synth_IIa"/>
    <property type="match status" value="1"/>
</dbReference>
<keyword evidence="5" id="KW-0648">Protein biosynthesis</keyword>
<feature type="binding site" evidence="9">
    <location>
        <begin position="268"/>
        <end position="270"/>
    </location>
    <ligand>
        <name>ATP</name>
        <dbReference type="ChEBI" id="CHEBI:30616"/>
    </ligand>
</feature>
<dbReference type="EMBL" id="LCPB01000008">
    <property type="protein sequence ID" value="KKU89867.1"/>
    <property type="molecule type" value="Genomic_DNA"/>
</dbReference>
<dbReference type="Proteomes" id="UP000033882">
    <property type="component" value="Unassembled WGS sequence"/>
</dbReference>
<dbReference type="CDD" id="cd00770">
    <property type="entry name" value="SerRS_core"/>
    <property type="match status" value="1"/>
</dbReference>
<keyword evidence="6" id="KW-0030">Aminoacyl-tRNA synthetase</keyword>
<accession>A0A0G1U6Y5</accession>
<keyword evidence="3" id="KW-0547">Nucleotide-binding</keyword>
<dbReference type="Pfam" id="PF00587">
    <property type="entry name" value="tRNA-synt_2b"/>
    <property type="match status" value="1"/>
</dbReference>
<name>A0A0G1U6Y5_9BACT</name>
<dbReference type="InterPro" id="IPR006195">
    <property type="entry name" value="aa-tRNA-synth_II"/>
</dbReference>
<keyword evidence="10" id="KW-0175">Coiled coil</keyword>
<evidence type="ECO:0000256" key="3">
    <source>
        <dbReference type="ARBA" id="ARBA00022741"/>
    </source>
</evidence>
<sequence>MLNVEVIRENPELVKTKIAQKNKKPQLVDDFLAVDKQWREIATKIDAMRFEQRKLGEQKKIEEAKELKEEIKKLEEQHIVLESERMKLLYQIPNLQFDDVPVGKDEDENIVIRKWGEPIKFDFTPKDHMELGEALDIIDTKKASEVAGARYNYLKGEAALLEFAIINYVFSVLTSKDVITSIAQSVSPDLSVGTFVPVVPPVMIRSDVYVRMARLNIGVDDEDKFYMPKDDLYLIGSAEHTLGTLHMDETIEESSLPIRYVGFSSAFRREAGSYGKDTRGILRVHQFDKIEMETFCTPESSVEEQNFLVAIQEHLMQGLKLPHQVVSVCTGDMGGPDARQIDIETWMPGQDKYRETHSADLNTDYQSRRLNTKLRREDGKTELVHMNDATAFAIGRIIIAILENYQQADGSVLIPEVLQKYTGFVKIEARK</sequence>
<feature type="domain" description="Aminoacyl-transfer RNA synthetases class-II family profile" evidence="11">
    <location>
        <begin position="193"/>
        <end position="415"/>
    </location>
</feature>
<dbReference type="InterPro" id="IPR002314">
    <property type="entry name" value="aa-tRNA-synt_IIb"/>
</dbReference>
<evidence type="ECO:0000256" key="9">
    <source>
        <dbReference type="PIRSR" id="PIRSR001529-2"/>
    </source>
</evidence>
<organism evidence="12 13">
    <name type="scientific">Candidatus Wolfebacteria bacterium GW2011_GWA2_47_9b</name>
    <dbReference type="NCBI Taxonomy" id="1619005"/>
    <lineage>
        <taxon>Bacteria</taxon>
        <taxon>Candidatus Wolfeibacteriota</taxon>
    </lineage>
</organism>
<evidence type="ECO:0000313" key="12">
    <source>
        <dbReference type="EMBL" id="KKU89867.1"/>
    </source>
</evidence>
<evidence type="ECO:0000259" key="11">
    <source>
        <dbReference type="PROSITE" id="PS50862"/>
    </source>
</evidence>
<feature type="coiled-coil region" evidence="10">
    <location>
        <begin position="47"/>
        <end position="84"/>
    </location>
</feature>
<dbReference type="PANTHER" id="PTHR11778">
    <property type="entry name" value="SERYL-TRNA SYNTHETASE"/>
    <property type="match status" value="1"/>
</dbReference>
<evidence type="ECO:0000256" key="1">
    <source>
        <dbReference type="ARBA" id="ARBA00012840"/>
    </source>
</evidence>
<dbReference type="Pfam" id="PF02403">
    <property type="entry name" value="Seryl_tRNA_N"/>
    <property type="match status" value="1"/>
</dbReference>
<dbReference type="InterPro" id="IPR002317">
    <property type="entry name" value="Ser-tRNA-ligase_type_1"/>
</dbReference>
<dbReference type="SUPFAM" id="SSF46589">
    <property type="entry name" value="tRNA-binding arm"/>
    <property type="match status" value="1"/>
</dbReference>
<dbReference type="PROSITE" id="PS50862">
    <property type="entry name" value="AA_TRNA_LIGASE_II"/>
    <property type="match status" value="1"/>
</dbReference>
<dbReference type="InterPro" id="IPR010978">
    <property type="entry name" value="tRNA-bd_arm"/>
</dbReference>
<gene>
    <name evidence="12" type="ORF">UY19_C0008G0021</name>
</gene>
<dbReference type="PRINTS" id="PR00981">
    <property type="entry name" value="TRNASYNTHSER"/>
</dbReference>
<dbReference type="GO" id="GO:0004828">
    <property type="term" value="F:serine-tRNA ligase activity"/>
    <property type="evidence" value="ECO:0007669"/>
    <property type="project" value="UniProtKB-UniRule"/>
</dbReference>
<evidence type="ECO:0000256" key="8">
    <source>
        <dbReference type="PIRSR" id="PIRSR001529-1"/>
    </source>
</evidence>
<dbReference type="GO" id="GO:0005524">
    <property type="term" value="F:ATP binding"/>
    <property type="evidence" value="ECO:0007669"/>
    <property type="project" value="UniProtKB-KW"/>
</dbReference>